<comment type="caution">
    <text evidence="2">The sequence shown here is derived from an EMBL/GenBank/DDBJ whole genome shotgun (WGS) entry which is preliminary data.</text>
</comment>
<sequence>MSCIPTPPRHQSLTRKVLTLSRKAVNLLHPSRFLAIVTDRKGARFSLISCADYQATIASQRRSDSPVEISGFHVVCALCDGFAVKNGTVRSCGHQTDSSSSISGGSVRTKRESAGVCDEEQMDGGRNGIWLPMLEPIAELDTSGLFGEAAPLHTKDTVKDRGTRGVRHSREAVDTRGSITSTSPCQNTAANAGAAARDTRFRRKNENRTSLNVNRHTISEIENLAGSVRGEQPPCDPEILMQNWRAWSERWERLVKSR</sequence>
<accession>A0A8H3I4V0</accession>
<dbReference type="EMBL" id="CAJPDT010000014">
    <property type="protein sequence ID" value="CAF9914977.1"/>
    <property type="molecule type" value="Genomic_DNA"/>
</dbReference>
<reference evidence="2" key="1">
    <citation type="submission" date="2021-03" db="EMBL/GenBank/DDBJ databases">
        <authorList>
            <person name="Tagirdzhanova G."/>
        </authorList>
    </citation>
    <scope>NUCLEOTIDE SEQUENCE</scope>
</reference>
<evidence type="ECO:0000256" key="1">
    <source>
        <dbReference type="SAM" id="MobiDB-lite"/>
    </source>
</evidence>
<keyword evidence="3" id="KW-1185">Reference proteome</keyword>
<feature type="compositionally biased region" description="Basic and acidic residues" evidence="1">
    <location>
        <begin position="159"/>
        <end position="174"/>
    </location>
</feature>
<name>A0A8H3I4V0_9LECA</name>
<protein>
    <submittedName>
        <fullName evidence="2">Uncharacterized protein</fullName>
    </submittedName>
</protein>
<feature type="region of interest" description="Disordered" evidence="1">
    <location>
        <begin position="159"/>
        <end position="198"/>
    </location>
</feature>
<dbReference type="OrthoDB" id="10579542at2759"/>
<organism evidence="2 3">
    <name type="scientific">Imshaugia aleurites</name>
    <dbReference type="NCBI Taxonomy" id="172621"/>
    <lineage>
        <taxon>Eukaryota</taxon>
        <taxon>Fungi</taxon>
        <taxon>Dikarya</taxon>
        <taxon>Ascomycota</taxon>
        <taxon>Pezizomycotina</taxon>
        <taxon>Lecanoromycetes</taxon>
        <taxon>OSLEUM clade</taxon>
        <taxon>Lecanoromycetidae</taxon>
        <taxon>Lecanorales</taxon>
        <taxon>Lecanorineae</taxon>
        <taxon>Parmeliaceae</taxon>
        <taxon>Imshaugia</taxon>
    </lineage>
</organism>
<feature type="region of interest" description="Disordered" evidence="1">
    <location>
        <begin position="92"/>
        <end position="116"/>
    </location>
</feature>
<dbReference type="AlphaFoldDB" id="A0A8H3I4V0"/>
<gene>
    <name evidence="2" type="ORF">IMSHALPRED_002297</name>
</gene>
<dbReference type="Proteomes" id="UP000664534">
    <property type="component" value="Unassembled WGS sequence"/>
</dbReference>
<proteinExistence type="predicted"/>
<evidence type="ECO:0000313" key="2">
    <source>
        <dbReference type="EMBL" id="CAF9914977.1"/>
    </source>
</evidence>
<evidence type="ECO:0000313" key="3">
    <source>
        <dbReference type="Proteomes" id="UP000664534"/>
    </source>
</evidence>
<feature type="compositionally biased region" description="Polar residues" evidence="1">
    <location>
        <begin position="177"/>
        <end position="188"/>
    </location>
</feature>